<dbReference type="Pfam" id="PF04234">
    <property type="entry name" value="CopC"/>
    <property type="match status" value="1"/>
</dbReference>
<keyword evidence="14" id="KW-1185">Reference proteome</keyword>
<feature type="transmembrane region" description="Helical" evidence="9">
    <location>
        <begin position="339"/>
        <end position="368"/>
    </location>
</feature>
<keyword evidence="3 9" id="KW-0812">Transmembrane</keyword>
<gene>
    <name evidence="13" type="ORF">NBH00_21990</name>
</gene>
<evidence type="ECO:0000256" key="7">
    <source>
        <dbReference type="ARBA" id="ARBA00023008"/>
    </source>
</evidence>
<feature type="transmembrane region" description="Helical" evidence="9">
    <location>
        <begin position="421"/>
        <end position="444"/>
    </location>
</feature>
<feature type="transmembrane region" description="Helical" evidence="9">
    <location>
        <begin position="238"/>
        <end position="259"/>
    </location>
</feature>
<name>A0ABY5E1M9_9ACTN</name>
<evidence type="ECO:0000256" key="1">
    <source>
        <dbReference type="ARBA" id="ARBA00004651"/>
    </source>
</evidence>
<dbReference type="InterPro" id="IPR014756">
    <property type="entry name" value="Ig_E-set"/>
</dbReference>
<evidence type="ECO:0000256" key="5">
    <source>
        <dbReference type="ARBA" id="ARBA00022729"/>
    </source>
</evidence>
<feature type="transmembrane region" description="Helical" evidence="9">
    <location>
        <begin position="148"/>
        <end position="167"/>
    </location>
</feature>
<keyword evidence="6 9" id="KW-1133">Transmembrane helix</keyword>
<dbReference type="PANTHER" id="PTHR34820">
    <property type="entry name" value="INNER MEMBRANE PROTEIN YEBZ"/>
    <property type="match status" value="1"/>
</dbReference>
<evidence type="ECO:0000313" key="14">
    <source>
        <dbReference type="Proteomes" id="UP001056035"/>
    </source>
</evidence>
<evidence type="ECO:0000256" key="3">
    <source>
        <dbReference type="ARBA" id="ARBA00022692"/>
    </source>
</evidence>
<feature type="transmembrane region" description="Helical" evidence="9">
    <location>
        <begin position="266"/>
        <end position="285"/>
    </location>
</feature>
<feature type="transmembrane region" description="Helical" evidence="9">
    <location>
        <begin position="200"/>
        <end position="218"/>
    </location>
</feature>
<evidence type="ECO:0000256" key="8">
    <source>
        <dbReference type="ARBA" id="ARBA00023136"/>
    </source>
</evidence>
<keyword evidence="4" id="KW-0479">Metal-binding</keyword>
<dbReference type="PANTHER" id="PTHR34820:SF4">
    <property type="entry name" value="INNER MEMBRANE PROTEIN YEBZ"/>
    <property type="match status" value="1"/>
</dbReference>
<dbReference type="InterPro" id="IPR014755">
    <property type="entry name" value="Cu-Rt/internalin_Ig-like"/>
</dbReference>
<feature type="transmembrane region" description="Helical" evidence="9">
    <location>
        <begin position="374"/>
        <end position="394"/>
    </location>
</feature>
<dbReference type="InterPro" id="IPR032694">
    <property type="entry name" value="CopC/D"/>
</dbReference>
<evidence type="ECO:0000259" key="12">
    <source>
        <dbReference type="Pfam" id="PF05425"/>
    </source>
</evidence>
<feature type="transmembrane region" description="Helical" evidence="9">
    <location>
        <begin position="297"/>
        <end position="318"/>
    </location>
</feature>
<evidence type="ECO:0000256" key="9">
    <source>
        <dbReference type="SAM" id="Phobius"/>
    </source>
</evidence>
<dbReference type="EMBL" id="CP098502">
    <property type="protein sequence ID" value="UTI67109.1"/>
    <property type="molecule type" value="Genomic_DNA"/>
</dbReference>
<dbReference type="RefSeq" id="WP_254573752.1">
    <property type="nucleotide sequence ID" value="NZ_CP098502.1"/>
</dbReference>
<evidence type="ECO:0000256" key="4">
    <source>
        <dbReference type="ARBA" id="ARBA00022723"/>
    </source>
</evidence>
<organism evidence="13 14">
    <name type="scientific">Paraconexibacter antarcticus</name>
    <dbReference type="NCBI Taxonomy" id="2949664"/>
    <lineage>
        <taxon>Bacteria</taxon>
        <taxon>Bacillati</taxon>
        <taxon>Actinomycetota</taxon>
        <taxon>Thermoleophilia</taxon>
        <taxon>Solirubrobacterales</taxon>
        <taxon>Paraconexibacteraceae</taxon>
        <taxon>Paraconexibacter</taxon>
    </lineage>
</organism>
<dbReference type="Pfam" id="PF05425">
    <property type="entry name" value="CopD"/>
    <property type="match status" value="1"/>
</dbReference>
<evidence type="ECO:0000256" key="6">
    <source>
        <dbReference type="ARBA" id="ARBA00022989"/>
    </source>
</evidence>
<dbReference type="SUPFAM" id="SSF81296">
    <property type="entry name" value="E set domains"/>
    <property type="match status" value="1"/>
</dbReference>
<feature type="domain" description="CopC" evidence="11">
    <location>
        <begin position="25"/>
        <end position="120"/>
    </location>
</feature>
<accession>A0ABY5E1M9</accession>
<comment type="subcellular location">
    <subcellularLocation>
        <location evidence="1">Cell membrane</location>
        <topology evidence="1">Multi-pass membrane protein</topology>
    </subcellularLocation>
</comment>
<evidence type="ECO:0000256" key="10">
    <source>
        <dbReference type="SAM" id="SignalP"/>
    </source>
</evidence>
<dbReference type="InterPro" id="IPR008457">
    <property type="entry name" value="Cu-R_CopD_dom"/>
</dbReference>
<keyword evidence="2" id="KW-1003">Cell membrane</keyword>
<evidence type="ECO:0000313" key="13">
    <source>
        <dbReference type="EMBL" id="UTI67109.1"/>
    </source>
</evidence>
<keyword evidence="7" id="KW-0186">Copper</keyword>
<feature type="chain" id="PRO_5046447031" evidence="10">
    <location>
        <begin position="27"/>
        <end position="738"/>
    </location>
</feature>
<dbReference type="InterPro" id="IPR007348">
    <property type="entry name" value="CopC_dom"/>
</dbReference>
<protein>
    <submittedName>
        <fullName evidence="13">CopD family protein</fullName>
    </submittedName>
</protein>
<dbReference type="Proteomes" id="UP001056035">
    <property type="component" value="Chromosome"/>
</dbReference>
<feature type="signal peptide" evidence="10">
    <location>
        <begin position="1"/>
        <end position="26"/>
    </location>
</feature>
<evidence type="ECO:0000256" key="2">
    <source>
        <dbReference type="ARBA" id="ARBA00022475"/>
    </source>
</evidence>
<feature type="domain" description="Copper resistance protein D" evidence="12">
    <location>
        <begin position="335"/>
        <end position="439"/>
    </location>
</feature>
<sequence length="738" mass="79087">MRRGSFIVFVALVVVLCSAGSAGAHSAFLGATPEPGARLGSSPASVRLVFTEPLNDRLSKASIVAVSSGKQLAVRNSVSGKRLTVTLPAQALMRGAYRVQWHTVSTEDGHALEGTFSFGVRAAAVGGEHDVQQSPFARNGWLRVLARVILYAALLVFCGAVLLEALLHRRGLPSWLTPPALADTSEGLDLQRVAGRHRSVALNFGFAAIGAAALSAAADAADAADGFSPQGLSDFLLHASAGLTRLYVVGFLAVALVMLATRTRLAAIPALAALLALAMSGHANASSPRTLAVINDWLHLSSTSLWLGGITVLVLAWGPSLRAAGRTQRLAVARHVLPVFGRVALPAFVVVVLTGVVSAVIELGSIAALWQSDYGRVLLIKSDLVAFIATASYIHARRLRPRLLDPNRSTPDRLERRHWRLLGVEPLLGVGVVAAVAVLVAFPLPPRQLSSVDEAQAATGPACAPCPLPTPAHDELAVAEQAGSNVVAAWIRKEGTGLAGTVRVYALSKRPRRGPFTIVGATQNSCGDGCQRFRLATGSRLVTVALRDRGHRYVARLPAQWQSGANRRARLLMLQAQGTMRELRSVREVEKVTSVPGLQATTTYVLGAPNRMTFQTDLGVHSVVIGGTQWIREPDFGYRRTQFGGGLPFRTHTWFTWSTFAQYTYLLREQREDGRPVAVVALMDPGTPAWWQLHIDLRTHRVLHDRLVTYSHFSTQQFSHANQPVSIDPPSSVSANGP</sequence>
<dbReference type="Gene3D" id="2.60.40.1220">
    <property type="match status" value="1"/>
</dbReference>
<keyword evidence="5 10" id="KW-0732">Signal</keyword>
<evidence type="ECO:0000259" key="11">
    <source>
        <dbReference type="Pfam" id="PF04234"/>
    </source>
</evidence>
<proteinExistence type="predicted"/>
<reference evidence="13 14" key="1">
    <citation type="submission" date="2022-06" db="EMBL/GenBank/DDBJ databases">
        <title>Paraconexibacter antarcticus.</title>
        <authorList>
            <person name="Kim C.S."/>
        </authorList>
    </citation>
    <scope>NUCLEOTIDE SEQUENCE [LARGE SCALE GENOMIC DNA]</scope>
    <source>
        <strain evidence="13 14">02-257</strain>
    </source>
</reference>
<keyword evidence="8 9" id="KW-0472">Membrane</keyword>